<evidence type="ECO:0000256" key="5">
    <source>
        <dbReference type="ARBA" id="ARBA00022750"/>
    </source>
</evidence>
<accession>A0A1Q5Q2E6</accession>
<comment type="similarity">
    <text evidence="1 9 10">Belongs to the peptidase A8 family.</text>
</comment>
<evidence type="ECO:0000256" key="8">
    <source>
        <dbReference type="ARBA" id="ARBA00023136"/>
    </source>
</evidence>
<keyword evidence="7 9" id="KW-1133">Transmembrane helix</keyword>
<evidence type="ECO:0000256" key="3">
    <source>
        <dbReference type="ARBA" id="ARBA00022670"/>
    </source>
</evidence>
<dbReference type="RefSeq" id="WP_073716552.1">
    <property type="nucleotide sequence ID" value="NZ_MQVR01000031.1"/>
</dbReference>
<comment type="caution">
    <text evidence="9">Lacks conserved residue(s) required for the propagation of feature annotation.</text>
</comment>
<evidence type="ECO:0000313" key="11">
    <source>
        <dbReference type="EMBL" id="OKL53987.1"/>
    </source>
</evidence>
<dbReference type="PROSITE" id="PS51257">
    <property type="entry name" value="PROKAR_LIPOPROTEIN"/>
    <property type="match status" value="1"/>
</dbReference>
<dbReference type="GO" id="GO:0004190">
    <property type="term" value="F:aspartic-type endopeptidase activity"/>
    <property type="evidence" value="ECO:0007669"/>
    <property type="project" value="UniProtKB-UniRule"/>
</dbReference>
<dbReference type="PANTHER" id="PTHR33695:SF1">
    <property type="entry name" value="LIPOPROTEIN SIGNAL PEPTIDASE"/>
    <property type="match status" value="1"/>
</dbReference>
<evidence type="ECO:0000256" key="6">
    <source>
        <dbReference type="ARBA" id="ARBA00022801"/>
    </source>
</evidence>
<dbReference type="OrthoDB" id="4308908at2"/>
<evidence type="ECO:0000256" key="1">
    <source>
        <dbReference type="ARBA" id="ARBA00006139"/>
    </source>
</evidence>
<dbReference type="NCBIfam" id="TIGR00077">
    <property type="entry name" value="lspA"/>
    <property type="match status" value="1"/>
</dbReference>
<dbReference type="AlphaFoldDB" id="A0A1Q5Q2E6"/>
<protein>
    <recommendedName>
        <fullName evidence="9">Lipoprotein signal peptidase</fullName>
        <ecNumber evidence="9">3.4.23.36</ecNumber>
    </recommendedName>
    <alternativeName>
        <fullName evidence="9">Prolipoprotein signal peptidase</fullName>
    </alternativeName>
    <alternativeName>
        <fullName evidence="9">Signal peptidase II</fullName>
        <shortName evidence="9">SPase II</shortName>
    </alternativeName>
</protein>
<keyword evidence="12" id="KW-1185">Reference proteome</keyword>
<dbReference type="InterPro" id="IPR001872">
    <property type="entry name" value="Peptidase_A8"/>
</dbReference>
<comment type="caution">
    <text evidence="11">The sequence shown here is derived from an EMBL/GenBank/DDBJ whole genome shotgun (WGS) entry which is preliminary data.</text>
</comment>
<evidence type="ECO:0000256" key="4">
    <source>
        <dbReference type="ARBA" id="ARBA00022692"/>
    </source>
</evidence>
<dbReference type="Proteomes" id="UP000185628">
    <property type="component" value="Unassembled WGS sequence"/>
</dbReference>
<feature type="transmembrane region" description="Helical" evidence="9">
    <location>
        <begin position="69"/>
        <end position="89"/>
    </location>
</feature>
<keyword evidence="8 9" id="KW-0472">Membrane</keyword>
<dbReference type="STRING" id="208480.SAMN02910418_01613"/>
<keyword evidence="4 9" id="KW-0812">Transmembrane</keyword>
<feature type="active site" evidence="9">
    <location>
        <position position="129"/>
    </location>
</feature>
<keyword evidence="6 9" id="KW-0378">Hydrolase</keyword>
<keyword evidence="3 9" id="KW-0645">Protease</keyword>
<dbReference type="PANTHER" id="PTHR33695">
    <property type="entry name" value="LIPOPROTEIN SIGNAL PEPTIDASE"/>
    <property type="match status" value="1"/>
</dbReference>
<organism evidence="11 12">
    <name type="scientific">Bowdeniella nasicola</name>
    <dbReference type="NCBI Taxonomy" id="208480"/>
    <lineage>
        <taxon>Bacteria</taxon>
        <taxon>Bacillati</taxon>
        <taxon>Actinomycetota</taxon>
        <taxon>Actinomycetes</taxon>
        <taxon>Actinomycetales</taxon>
        <taxon>Actinomycetaceae</taxon>
        <taxon>Bowdeniella</taxon>
    </lineage>
</organism>
<feature type="active site" evidence="9">
    <location>
        <position position="143"/>
    </location>
</feature>
<evidence type="ECO:0000256" key="10">
    <source>
        <dbReference type="RuleBase" id="RU004181"/>
    </source>
</evidence>
<evidence type="ECO:0000256" key="7">
    <source>
        <dbReference type="ARBA" id="ARBA00022989"/>
    </source>
</evidence>
<feature type="transmembrane region" description="Helical" evidence="9">
    <location>
        <begin position="96"/>
        <end position="117"/>
    </location>
</feature>
<dbReference type="GO" id="GO:0005886">
    <property type="term" value="C:plasma membrane"/>
    <property type="evidence" value="ECO:0007669"/>
    <property type="project" value="UniProtKB-SubCell"/>
</dbReference>
<gene>
    <name evidence="9" type="primary">lspA</name>
    <name evidence="11" type="ORF">BSZ39_06440</name>
</gene>
<comment type="pathway">
    <text evidence="9">Protein modification; lipoprotein biosynthesis (signal peptide cleavage).</text>
</comment>
<dbReference type="UniPathway" id="UPA00665"/>
<dbReference type="Pfam" id="PF01252">
    <property type="entry name" value="Peptidase_A8"/>
    <property type="match status" value="1"/>
</dbReference>
<evidence type="ECO:0000256" key="9">
    <source>
        <dbReference type="HAMAP-Rule" id="MF_00161"/>
    </source>
</evidence>
<sequence length="183" mass="19313">MTRRVRGPRPRAAFGVGVAIALACVALDQGTKIWALETLQPGEYHPLIGTLFGYQLVFNSGAAFSFGSGVTWIFTIIAAVCVTGALAALTRITNPLWITVVAILLGGSAGNLIDRLFRAPGFPQGHVVDFLAYGDWFVGNIADVFIVGAAIALAILSFSSNPRPGRELLSEDGTTFDDESAEA</sequence>
<comment type="function">
    <text evidence="9">This protein specifically catalyzes the removal of signal peptides from prolipoproteins.</text>
</comment>
<dbReference type="EC" id="3.4.23.36" evidence="9"/>
<feature type="transmembrane region" description="Helical" evidence="9">
    <location>
        <begin position="137"/>
        <end position="158"/>
    </location>
</feature>
<evidence type="ECO:0000313" key="12">
    <source>
        <dbReference type="Proteomes" id="UP000185628"/>
    </source>
</evidence>
<keyword evidence="5 9" id="KW-0064">Aspartyl protease</keyword>
<keyword evidence="2 9" id="KW-1003">Cell membrane</keyword>
<reference evidence="12" key="1">
    <citation type="submission" date="2016-12" db="EMBL/GenBank/DDBJ databases">
        <authorList>
            <person name="Meng X."/>
        </authorList>
    </citation>
    <scope>NUCLEOTIDE SEQUENCE [LARGE SCALE GENOMIC DNA]</scope>
    <source>
        <strain evidence="12">DSM 19116</strain>
    </source>
</reference>
<dbReference type="PRINTS" id="PR00781">
    <property type="entry name" value="LIPOSIGPTASE"/>
</dbReference>
<evidence type="ECO:0000256" key="2">
    <source>
        <dbReference type="ARBA" id="ARBA00022475"/>
    </source>
</evidence>
<dbReference type="GO" id="GO:0006508">
    <property type="term" value="P:proteolysis"/>
    <property type="evidence" value="ECO:0007669"/>
    <property type="project" value="UniProtKB-KW"/>
</dbReference>
<dbReference type="HAMAP" id="MF_00161">
    <property type="entry name" value="LspA"/>
    <property type="match status" value="1"/>
</dbReference>
<comment type="subcellular location">
    <subcellularLocation>
        <location evidence="9">Cell membrane</location>
        <topology evidence="9">Multi-pass membrane protein</topology>
    </subcellularLocation>
</comment>
<name>A0A1Q5Q2E6_9ACTO</name>
<proteinExistence type="inferred from homology"/>
<comment type="catalytic activity">
    <reaction evidence="9">
        <text>Release of signal peptides from bacterial membrane prolipoproteins. Hydrolyzes -Xaa-Yaa-Zaa-|-(S,diacylglyceryl)Cys-, in which Xaa is hydrophobic (preferably Leu), and Yaa (Ala or Ser) and Zaa (Gly or Ala) have small, neutral side chains.</text>
        <dbReference type="EC" id="3.4.23.36"/>
    </reaction>
</comment>
<dbReference type="EMBL" id="MQVR01000031">
    <property type="protein sequence ID" value="OKL53987.1"/>
    <property type="molecule type" value="Genomic_DNA"/>
</dbReference>